<dbReference type="Proteomes" id="UP001342418">
    <property type="component" value="Chromosome"/>
</dbReference>
<dbReference type="InterPro" id="IPR027417">
    <property type="entry name" value="P-loop_NTPase"/>
</dbReference>
<sequence length="55" mass="5673">MHGTPVSPAVELQGIRKFYNDFHALCGVDLTIGKGEVCVAIGPSVSAGQDPGFDA</sequence>
<evidence type="ECO:0008006" key="3">
    <source>
        <dbReference type="Google" id="ProtNLM"/>
    </source>
</evidence>
<organism evidence="1 2">
    <name type="scientific">Nitratireductor thuwali</name>
    <dbReference type="NCBI Taxonomy" id="2267699"/>
    <lineage>
        <taxon>Bacteria</taxon>
        <taxon>Pseudomonadati</taxon>
        <taxon>Pseudomonadota</taxon>
        <taxon>Alphaproteobacteria</taxon>
        <taxon>Hyphomicrobiales</taxon>
        <taxon>Phyllobacteriaceae</taxon>
        <taxon>Nitratireductor</taxon>
    </lineage>
</organism>
<evidence type="ECO:0000313" key="2">
    <source>
        <dbReference type="Proteomes" id="UP001342418"/>
    </source>
</evidence>
<dbReference type="SUPFAM" id="SSF52540">
    <property type="entry name" value="P-loop containing nucleoside triphosphate hydrolases"/>
    <property type="match status" value="1"/>
</dbReference>
<keyword evidence="2" id="KW-1185">Reference proteome</keyword>
<evidence type="ECO:0000313" key="1">
    <source>
        <dbReference type="EMBL" id="UUP15637.1"/>
    </source>
</evidence>
<gene>
    <name evidence="1" type="ORF">NTH_00075</name>
</gene>
<name>A0ABY5MCT1_9HYPH</name>
<protein>
    <recommendedName>
        <fullName evidence="3">ABC transporter ATP-binding protein</fullName>
    </recommendedName>
</protein>
<dbReference type="EMBL" id="CP030941">
    <property type="protein sequence ID" value="UUP15637.1"/>
    <property type="molecule type" value="Genomic_DNA"/>
</dbReference>
<reference evidence="1 2" key="1">
    <citation type="submission" date="2018-07" db="EMBL/GenBank/DDBJ databases">
        <title>Genome sequence of Nitratireductor thuwali#1536.</title>
        <authorList>
            <person name="Michoud G."/>
            <person name="Merlino G."/>
            <person name="Sefrji F.O."/>
            <person name="Daffonchio D."/>
        </authorList>
    </citation>
    <scope>NUCLEOTIDE SEQUENCE [LARGE SCALE GENOMIC DNA]</scope>
    <source>
        <strain evidence="2">Nit1536</strain>
    </source>
</reference>
<accession>A0ABY5MCT1</accession>
<proteinExistence type="predicted"/>